<reference evidence="6" key="2">
    <citation type="submission" date="2009-08" db="EMBL/GenBank/DDBJ databases">
        <authorList>
            <person name="Shrivastava S."/>
            <person name="Brinkac L.M."/>
            <person name="Dodson R.J."/>
            <person name="Harkins D.M."/>
            <person name="Durkin A.S."/>
            <person name="Sutton G."/>
        </authorList>
    </citation>
    <scope>NUCLEOTIDE SEQUENCE</scope>
    <source>
        <strain evidence="6">Eklund 17B</strain>
    </source>
</reference>
<keyword evidence="1" id="KW-0540">Nuclease</keyword>
<evidence type="ECO:0000256" key="2">
    <source>
        <dbReference type="ARBA" id="ARBA00022801"/>
    </source>
</evidence>
<evidence type="ECO:0000313" key="6">
    <source>
        <dbReference type="EMBL" id="ACD23597.1"/>
    </source>
</evidence>
<dbReference type="CDD" id="cd00085">
    <property type="entry name" value="HNHc"/>
    <property type="match status" value="1"/>
</dbReference>
<gene>
    <name evidence="6" type="ordered locus">CLL_A2263</name>
</gene>
<reference evidence="6" key="1">
    <citation type="submission" date="2009-06" db="EMBL/GenBank/DDBJ databases">
        <authorList>
            <consortium name="US DOE Joint Genome Institute (JGI-PGF)"/>
            <person name="Lucas S."/>
            <person name="Copeland A."/>
            <person name="Lapidus A."/>
            <person name="Glavina del Rio T."/>
            <person name="Dalin E."/>
            <person name="Tice H."/>
            <person name="Bruce D."/>
            <person name="Goodwin L."/>
            <person name="Pitluck S."/>
            <person name="Kyrpides N."/>
            <person name="Mavromatis K."/>
            <person name="Ivanova N."/>
            <person name="Saunders E."/>
            <person name="Brettin T."/>
            <person name="Detter J.C."/>
            <person name="Han C."/>
            <person name="Larimer F."/>
            <person name="Land M."/>
            <person name="Hauser L."/>
            <person name="Markowitz V."/>
            <person name="Cheng J.-F."/>
            <person name="Hugenholtz P."/>
            <person name="Woyke T."/>
            <person name="Wu D."/>
            <person name="Gronow S."/>
            <person name="Klenk H.-P."/>
            <person name="Eisen J.A."/>
        </authorList>
    </citation>
    <scope>NUCLEOTIDE SEQUENCE</scope>
    <source>
        <strain evidence="6">Eklund 17B</strain>
    </source>
</reference>
<accession>B2TRS5</accession>
<dbReference type="GO" id="GO:0005829">
    <property type="term" value="C:cytosol"/>
    <property type="evidence" value="ECO:0007669"/>
    <property type="project" value="TreeGrafter"/>
</dbReference>
<dbReference type="SMART" id="SM00507">
    <property type="entry name" value="HNHc"/>
    <property type="match status" value="1"/>
</dbReference>
<keyword evidence="2" id="KW-0378">Hydrolase</keyword>
<proteinExistence type="inferred from homology"/>
<dbReference type="PATRIC" id="fig|935198.13.peg.2217"/>
<dbReference type="EMBL" id="CP001056">
    <property type="protein sequence ID" value="ACD23597.1"/>
    <property type="molecule type" value="Genomic_DNA"/>
</dbReference>
<feature type="domain" description="HNH nuclease" evidence="5">
    <location>
        <begin position="30"/>
        <end position="86"/>
    </location>
</feature>
<evidence type="ECO:0000256" key="1">
    <source>
        <dbReference type="ARBA" id="ARBA00022722"/>
    </source>
</evidence>
<evidence type="ECO:0000256" key="4">
    <source>
        <dbReference type="ARBA" id="ARBA00040194"/>
    </source>
</evidence>
<dbReference type="HOGENOM" id="CLU_108879_9_1_9"/>
<dbReference type="GO" id="GO:0016787">
    <property type="term" value="F:hydrolase activity"/>
    <property type="evidence" value="ECO:0007669"/>
    <property type="project" value="UniProtKB-KW"/>
</dbReference>
<dbReference type="PANTHER" id="PTHR41286:SF1">
    <property type="entry name" value="HNH NUCLEASE YAJD-RELATED"/>
    <property type="match status" value="1"/>
</dbReference>
<evidence type="ECO:0000256" key="3">
    <source>
        <dbReference type="ARBA" id="ARBA00038412"/>
    </source>
</evidence>
<dbReference type="Pfam" id="PF01844">
    <property type="entry name" value="HNH"/>
    <property type="match status" value="1"/>
</dbReference>
<dbReference type="Gene3D" id="1.10.30.50">
    <property type="match status" value="1"/>
</dbReference>
<name>B2TRS5_CLOBB</name>
<protein>
    <recommendedName>
        <fullName evidence="4">Putative HNH nuclease YajD</fullName>
    </recommendedName>
</protein>
<accession>U4P6N7</accession>
<sequence length="108" mass="12842">MDTVELVKWIQKLLRDKNIHGFYVSTPWKHLRKEMLKEQNSECQMCKAKGKYSAATTVHHVKHVNKHPELALTRSNLMCVCKECHNELHPEKAKFKFKSKVLLNEERW</sequence>
<dbReference type="AlphaFoldDB" id="B2TRS5"/>
<dbReference type="InterPro" id="IPR002711">
    <property type="entry name" value="HNH"/>
</dbReference>
<dbReference type="GO" id="GO:0008270">
    <property type="term" value="F:zinc ion binding"/>
    <property type="evidence" value="ECO:0007669"/>
    <property type="project" value="InterPro"/>
</dbReference>
<dbReference type="InterPro" id="IPR003615">
    <property type="entry name" value="HNH_nuc"/>
</dbReference>
<dbReference type="KEGG" id="cbk:CLL_A2263"/>
<dbReference type="GO" id="GO:0003676">
    <property type="term" value="F:nucleic acid binding"/>
    <property type="evidence" value="ECO:0007669"/>
    <property type="project" value="InterPro"/>
</dbReference>
<dbReference type="PANTHER" id="PTHR41286">
    <property type="entry name" value="HNH NUCLEASE YAJD-RELATED"/>
    <property type="match status" value="1"/>
</dbReference>
<dbReference type="GO" id="GO:0004519">
    <property type="term" value="F:endonuclease activity"/>
    <property type="evidence" value="ECO:0007669"/>
    <property type="project" value="InterPro"/>
</dbReference>
<comment type="similarity">
    <text evidence="3">Belongs to the HNH nuclease family.</text>
</comment>
<evidence type="ECO:0000259" key="5">
    <source>
        <dbReference type="SMART" id="SM00507"/>
    </source>
</evidence>
<organism evidence="6">
    <name type="scientific">Clostridium botulinum (strain Eklund 17B / Type B)</name>
    <dbReference type="NCBI Taxonomy" id="935198"/>
    <lineage>
        <taxon>Bacteria</taxon>
        <taxon>Bacillati</taxon>
        <taxon>Bacillota</taxon>
        <taxon>Clostridia</taxon>
        <taxon>Eubacteriales</taxon>
        <taxon>Clostridiaceae</taxon>
        <taxon>Clostridium</taxon>
    </lineage>
</organism>